<dbReference type="AlphaFoldDB" id="A0A2D2B4D3"/>
<evidence type="ECO:0000313" key="2">
    <source>
        <dbReference type="Proteomes" id="UP000228945"/>
    </source>
</evidence>
<dbReference type="EMBL" id="CP024201">
    <property type="protein sequence ID" value="ATQ45086.1"/>
    <property type="molecule type" value="Genomic_DNA"/>
</dbReference>
<evidence type="ECO:0000313" key="1">
    <source>
        <dbReference type="EMBL" id="ATQ45086.1"/>
    </source>
</evidence>
<dbReference type="Proteomes" id="UP000228945">
    <property type="component" value="Chromosome"/>
</dbReference>
<name>A0A2D2B4D3_9CAUL</name>
<organism evidence="1 2">
    <name type="scientific">Caulobacter mirabilis</name>
    <dbReference type="NCBI Taxonomy" id="69666"/>
    <lineage>
        <taxon>Bacteria</taxon>
        <taxon>Pseudomonadati</taxon>
        <taxon>Pseudomonadota</taxon>
        <taxon>Alphaproteobacteria</taxon>
        <taxon>Caulobacterales</taxon>
        <taxon>Caulobacteraceae</taxon>
        <taxon>Caulobacter</taxon>
    </lineage>
</organism>
<keyword evidence="2" id="KW-1185">Reference proteome</keyword>
<accession>A0A2D2B4D3</accession>
<protein>
    <submittedName>
        <fullName evidence="1">Antitoxin</fullName>
    </submittedName>
</protein>
<gene>
    <name evidence="1" type="ORF">CSW64_17600</name>
</gene>
<sequence>MEEASTVYDADYDKRSAAADADAAAGRVVPHEEVAKWLASWGTPNETPLPKSWRR</sequence>
<dbReference type="KEGG" id="cmb:CSW64_17600"/>
<dbReference type="OrthoDB" id="7193417at2"/>
<proteinExistence type="predicted"/>
<reference evidence="1 2" key="1">
    <citation type="submission" date="2017-10" db="EMBL/GenBank/DDBJ databases">
        <title>Genome sequence of Caulobacter mirabilis FWC38.</title>
        <authorList>
            <person name="Fiebig A."/>
            <person name="Crosson S."/>
        </authorList>
    </citation>
    <scope>NUCLEOTIDE SEQUENCE [LARGE SCALE GENOMIC DNA]</scope>
    <source>
        <strain evidence="1 2">FWC 38</strain>
    </source>
</reference>